<dbReference type="EC" id="2.1.1.-" evidence="1"/>
<dbReference type="Proteomes" id="UP001571476">
    <property type="component" value="Unassembled WGS sequence"/>
</dbReference>
<sequence length="369" mass="41067">MTPTTEAVAERRPAYLTELAQGTDRFHEPRRTDCPWCGSGRLRTRLRTTDLLQHKPGSFVVDQCRACSHSFQNPRLTPEGLAFYYRDFYDGLNAGHSARLLNAQHSARRSARRHRAAARTLLALIEPESWLDVATGQGHFPAAAKEVHPYTAFDGLDASAAVEEGRRAGRVEEAHRGTLTELAPALAGRYDALSMFHYLEHATDPREELKAARTVLRPGGHLLVEVPDPESRYAKLLGKWWVSYFQPQHLHLIPMDNLSRELERLGYTVVATDRREAHVPLDLTAGLALFLGHWLPSADAPWRSKAPTPLQRGLRTALTYAVVPLVAAAYAADQLLAPLAGRTRFSNAYRVVARRNTGGPGRDPRLTEA</sequence>
<organism evidence="1 2">
    <name type="scientific">Streptomyces aureus</name>
    <dbReference type="NCBI Taxonomy" id="193461"/>
    <lineage>
        <taxon>Bacteria</taxon>
        <taxon>Bacillati</taxon>
        <taxon>Actinomycetota</taxon>
        <taxon>Actinomycetes</taxon>
        <taxon>Kitasatosporales</taxon>
        <taxon>Streptomycetaceae</taxon>
        <taxon>Streptomyces</taxon>
    </lineage>
</organism>
<comment type="caution">
    <text evidence="1">The sequence shown here is derived from an EMBL/GenBank/DDBJ whole genome shotgun (WGS) entry which is preliminary data.</text>
</comment>
<dbReference type="GO" id="GO:0008168">
    <property type="term" value="F:methyltransferase activity"/>
    <property type="evidence" value="ECO:0007669"/>
    <property type="project" value="UniProtKB-KW"/>
</dbReference>
<keyword evidence="1" id="KW-0808">Transferase</keyword>
<dbReference type="InterPro" id="IPR029063">
    <property type="entry name" value="SAM-dependent_MTases_sf"/>
</dbReference>
<dbReference type="RefSeq" id="WP_326713363.1">
    <property type="nucleotide sequence ID" value="NZ_BAAAKQ010000050.1"/>
</dbReference>
<dbReference type="SUPFAM" id="SSF53335">
    <property type="entry name" value="S-adenosyl-L-methionine-dependent methyltransferases"/>
    <property type="match status" value="1"/>
</dbReference>
<dbReference type="Pfam" id="PF13489">
    <property type="entry name" value="Methyltransf_23"/>
    <property type="match status" value="1"/>
</dbReference>
<evidence type="ECO:0000313" key="2">
    <source>
        <dbReference type="Proteomes" id="UP001571476"/>
    </source>
</evidence>
<reference evidence="1 2" key="1">
    <citation type="submission" date="2024-08" db="EMBL/GenBank/DDBJ databases">
        <title>Genome sequence of Streptomyces aureus CACIA-1.46HGO.</title>
        <authorList>
            <person name="Evangelista-Martinez Z."/>
        </authorList>
    </citation>
    <scope>NUCLEOTIDE SEQUENCE [LARGE SCALE GENOMIC DNA]</scope>
    <source>
        <strain evidence="1 2">CACIA-1.46HGO</strain>
    </source>
</reference>
<proteinExistence type="predicted"/>
<name>A0ABV4SSK6_9ACTN</name>
<dbReference type="Gene3D" id="3.40.50.150">
    <property type="entry name" value="Vaccinia Virus protein VP39"/>
    <property type="match status" value="1"/>
</dbReference>
<gene>
    <name evidence="1" type="ORF">ACEG43_31110</name>
</gene>
<protein>
    <submittedName>
        <fullName evidence="1">Class I SAM-dependent methyltransferase</fullName>
        <ecNumber evidence="1">2.1.1.-</ecNumber>
    </submittedName>
</protein>
<dbReference type="CDD" id="cd02440">
    <property type="entry name" value="AdoMet_MTases"/>
    <property type="match status" value="1"/>
</dbReference>
<evidence type="ECO:0000313" key="1">
    <source>
        <dbReference type="EMBL" id="MFA3840589.1"/>
    </source>
</evidence>
<accession>A0ABV4SSK6</accession>
<dbReference type="GO" id="GO:0032259">
    <property type="term" value="P:methylation"/>
    <property type="evidence" value="ECO:0007669"/>
    <property type="project" value="UniProtKB-KW"/>
</dbReference>
<keyword evidence="2" id="KW-1185">Reference proteome</keyword>
<keyword evidence="1" id="KW-0489">Methyltransferase</keyword>
<dbReference type="EMBL" id="JBGOSP010000018">
    <property type="protein sequence ID" value="MFA3840589.1"/>
    <property type="molecule type" value="Genomic_DNA"/>
</dbReference>